<protein>
    <submittedName>
        <fullName evidence="2">Uncharacterized protein</fullName>
    </submittedName>
</protein>
<feature type="compositionally biased region" description="Low complexity" evidence="1">
    <location>
        <begin position="30"/>
        <end position="43"/>
    </location>
</feature>
<proteinExistence type="predicted"/>
<dbReference type="AlphaFoldDB" id="A0A7S4CB52"/>
<reference evidence="2" key="1">
    <citation type="submission" date="2021-01" db="EMBL/GenBank/DDBJ databases">
        <authorList>
            <person name="Corre E."/>
            <person name="Pelletier E."/>
            <person name="Niang G."/>
            <person name="Scheremetjew M."/>
            <person name="Finn R."/>
            <person name="Kale V."/>
            <person name="Holt S."/>
            <person name="Cochrane G."/>
            <person name="Meng A."/>
            <person name="Brown T."/>
            <person name="Cohen L."/>
        </authorList>
    </citation>
    <scope>NUCLEOTIDE SEQUENCE</scope>
    <source>
        <strain evidence="2">CCMP1594</strain>
    </source>
</reference>
<evidence type="ECO:0000313" key="2">
    <source>
        <dbReference type="EMBL" id="CAE0791831.1"/>
    </source>
</evidence>
<evidence type="ECO:0000256" key="1">
    <source>
        <dbReference type="SAM" id="MobiDB-lite"/>
    </source>
</evidence>
<feature type="region of interest" description="Disordered" evidence="1">
    <location>
        <begin position="1"/>
        <end position="58"/>
    </location>
</feature>
<name>A0A7S4CB52_9EUGL</name>
<gene>
    <name evidence="2" type="ORF">EGYM00163_LOCUS2947</name>
</gene>
<accession>A0A7S4CB52</accession>
<sequence length="104" mass="11530">MWQRGRSPAAVKEQRVGTSDPTPFQGKLWAPMATAPGMAMGQQRRPDRRGGPHLQHNDEHLYSCVQQCPRGSADSMLQMLTGPVSDYVHDCTAKVVESRVWAVV</sequence>
<dbReference type="EMBL" id="HBJA01009541">
    <property type="protein sequence ID" value="CAE0791831.1"/>
    <property type="molecule type" value="Transcribed_RNA"/>
</dbReference>
<organism evidence="2">
    <name type="scientific">Eutreptiella gymnastica</name>
    <dbReference type="NCBI Taxonomy" id="73025"/>
    <lineage>
        <taxon>Eukaryota</taxon>
        <taxon>Discoba</taxon>
        <taxon>Euglenozoa</taxon>
        <taxon>Euglenida</taxon>
        <taxon>Spirocuta</taxon>
        <taxon>Euglenophyceae</taxon>
        <taxon>Eutreptiales</taxon>
        <taxon>Eutreptiaceae</taxon>
        <taxon>Eutreptiella</taxon>
    </lineage>
</organism>
<feature type="compositionally biased region" description="Basic and acidic residues" evidence="1">
    <location>
        <begin position="44"/>
        <end position="58"/>
    </location>
</feature>